<comment type="catalytic activity">
    <reaction evidence="8">
        <text>2 cob(II)yrinate a,c diamide + reduced [electron-transfer flavoprotein] + 2 ATP = 2 adenosylcob(III)yrinate a,c-diamide + 2 triphosphate + oxidized [electron-transfer flavoprotein] + 3 H(+)</text>
        <dbReference type="Rhea" id="RHEA:11528"/>
        <dbReference type="Rhea" id="RHEA-COMP:10685"/>
        <dbReference type="Rhea" id="RHEA-COMP:10686"/>
        <dbReference type="ChEBI" id="CHEBI:15378"/>
        <dbReference type="ChEBI" id="CHEBI:18036"/>
        <dbReference type="ChEBI" id="CHEBI:30616"/>
        <dbReference type="ChEBI" id="CHEBI:57692"/>
        <dbReference type="ChEBI" id="CHEBI:58307"/>
        <dbReference type="ChEBI" id="CHEBI:58503"/>
        <dbReference type="ChEBI" id="CHEBI:58537"/>
        <dbReference type="EC" id="2.5.1.17"/>
    </reaction>
</comment>
<dbReference type="GO" id="GO:0009236">
    <property type="term" value="P:cobalamin biosynthetic process"/>
    <property type="evidence" value="ECO:0007669"/>
    <property type="project" value="UniProtKB-UniPathway"/>
</dbReference>
<name>A0A445MQJ5_9BACT</name>
<evidence type="ECO:0000256" key="9">
    <source>
        <dbReference type="ARBA" id="ARBA00048692"/>
    </source>
</evidence>
<evidence type="ECO:0000256" key="4">
    <source>
        <dbReference type="ARBA" id="ARBA00024929"/>
    </source>
</evidence>
<dbReference type="InterPro" id="IPR027417">
    <property type="entry name" value="P-loop_NTPase"/>
</dbReference>
<dbReference type="EC" id="2.5.1.17" evidence="3"/>
<accession>A0A445MQJ5</accession>
<dbReference type="UniPathway" id="UPA00148">
    <property type="reaction ID" value="UER00233"/>
</dbReference>
<dbReference type="Gene3D" id="3.40.50.300">
    <property type="entry name" value="P-loop containing nucleotide triphosphate hydrolases"/>
    <property type="match status" value="1"/>
</dbReference>
<protein>
    <recommendedName>
        <fullName evidence="3">corrinoid adenosyltransferase</fullName>
        <ecNumber evidence="3">2.5.1.17</ecNumber>
    </recommendedName>
    <alternativeName>
        <fullName evidence="5">Cob(II)alamin adenosyltransferase</fullName>
    </alternativeName>
    <alternativeName>
        <fullName evidence="7">Cob(II)yrinic acid a,c-diamide adenosyltransferase</fullName>
    </alternativeName>
    <alternativeName>
        <fullName evidence="6">Cobinamide/cobalamin adenosyltransferase</fullName>
    </alternativeName>
</protein>
<sequence length="181" mass="20183">MNNSDGMGSDMKGYVQVYTGDGKGKTTAALGLAMRAAGAGLRVYIAQFVKGMKYAELITLARLSENITLKQYGRNCFIKNSPQEEDIRIAQEGLREVKEIMLSGNYDVVILDEANIATFYNLFSVEDLINFINEKPEGVELVITGRKADPMIIDRADLVTEMKEIKHYYKDGVQARDGIEK</sequence>
<proteinExistence type="inferred from homology"/>
<dbReference type="PIRSF" id="PIRSF015617">
    <property type="entry name" value="Adensltrnsf_CobA"/>
    <property type="match status" value="1"/>
</dbReference>
<evidence type="ECO:0000256" key="8">
    <source>
        <dbReference type="ARBA" id="ARBA00048555"/>
    </source>
</evidence>
<dbReference type="AlphaFoldDB" id="A0A445MQJ5"/>
<evidence type="ECO:0000256" key="7">
    <source>
        <dbReference type="ARBA" id="ARBA00033354"/>
    </source>
</evidence>
<comment type="pathway">
    <text evidence="1">Cofactor biosynthesis; adenosylcobalamin biosynthesis; adenosylcobalamin from cob(II)yrinate a,c-diamide: step 2/7.</text>
</comment>
<dbReference type="NCBIfam" id="NF004637">
    <property type="entry name" value="PRK05986.1"/>
    <property type="match status" value="1"/>
</dbReference>
<gene>
    <name evidence="10" type="ORF">PITCH_A1010005</name>
</gene>
<dbReference type="GO" id="GO:0008817">
    <property type="term" value="F:corrinoid adenosyltransferase activity"/>
    <property type="evidence" value="ECO:0007669"/>
    <property type="project" value="UniProtKB-EC"/>
</dbReference>
<dbReference type="GO" id="GO:0005524">
    <property type="term" value="F:ATP binding"/>
    <property type="evidence" value="ECO:0007669"/>
    <property type="project" value="InterPro"/>
</dbReference>
<evidence type="ECO:0000256" key="6">
    <source>
        <dbReference type="ARBA" id="ARBA00033334"/>
    </source>
</evidence>
<comment type="catalytic activity">
    <reaction evidence="9">
        <text>2 cob(II)alamin + reduced [electron-transfer flavoprotein] + 2 ATP = 2 adenosylcob(III)alamin + 2 triphosphate + oxidized [electron-transfer flavoprotein] + 3 H(+)</text>
        <dbReference type="Rhea" id="RHEA:28671"/>
        <dbReference type="Rhea" id="RHEA-COMP:10685"/>
        <dbReference type="Rhea" id="RHEA-COMP:10686"/>
        <dbReference type="ChEBI" id="CHEBI:15378"/>
        <dbReference type="ChEBI" id="CHEBI:16304"/>
        <dbReference type="ChEBI" id="CHEBI:18036"/>
        <dbReference type="ChEBI" id="CHEBI:18408"/>
        <dbReference type="ChEBI" id="CHEBI:30616"/>
        <dbReference type="ChEBI" id="CHEBI:57692"/>
        <dbReference type="ChEBI" id="CHEBI:58307"/>
        <dbReference type="EC" id="2.5.1.17"/>
    </reaction>
</comment>
<dbReference type="PANTHER" id="PTHR46638:SF1">
    <property type="entry name" value="CORRINOID ADENOSYLTRANSFERASE"/>
    <property type="match status" value="1"/>
</dbReference>
<dbReference type="PANTHER" id="PTHR46638">
    <property type="entry name" value="CORRINOID ADENOSYLTRANSFERASE"/>
    <property type="match status" value="1"/>
</dbReference>
<evidence type="ECO:0000256" key="2">
    <source>
        <dbReference type="ARBA" id="ARBA00007487"/>
    </source>
</evidence>
<evidence type="ECO:0000256" key="5">
    <source>
        <dbReference type="ARBA" id="ARBA00031529"/>
    </source>
</evidence>
<dbReference type="CDD" id="cd00561">
    <property type="entry name" value="CobA_ACA"/>
    <property type="match status" value="1"/>
</dbReference>
<dbReference type="SUPFAM" id="SSF52540">
    <property type="entry name" value="P-loop containing nucleoside triphosphate hydrolases"/>
    <property type="match status" value="1"/>
</dbReference>
<dbReference type="Pfam" id="PF02572">
    <property type="entry name" value="CobA_CobO_BtuR"/>
    <property type="match status" value="1"/>
</dbReference>
<evidence type="ECO:0000256" key="3">
    <source>
        <dbReference type="ARBA" id="ARBA00012454"/>
    </source>
</evidence>
<comment type="function">
    <text evidence="4">Required for both de novo synthesis of the corrin ring for the assimilation of exogenous corrinoids. Participates in the adenosylation of a variety of incomplete and complete corrinoids.</text>
</comment>
<dbReference type="InterPro" id="IPR003724">
    <property type="entry name" value="CblAdoTrfase_CobA"/>
</dbReference>
<dbReference type="EMBL" id="OJIN01000004">
    <property type="protein sequence ID" value="SPD71735.1"/>
    <property type="molecule type" value="Genomic_DNA"/>
</dbReference>
<evidence type="ECO:0000256" key="1">
    <source>
        <dbReference type="ARBA" id="ARBA00005121"/>
    </source>
</evidence>
<organism evidence="10">
    <name type="scientific">uncultured Desulfobacterium sp</name>
    <dbReference type="NCBI Taxonomy" id="201089"/>
    <lineage>
        <taxon>Bacteria</taxon>
        <taxon>Pseudomonadati</taxon>
        <taxon>Thermodesulfobacteriota</taxon>
        <taxon>Desulfobacteria</taxon>
        <taxon>Desulfobacterales</taxon>
        <taxon>Desulfobacteriaceae</taxon>
        <taxon>Desulfobacterium</taxon>
        <taxon>environmental samples</taxon>
    </lineage>
</organism>
<comment type="similarity">
    <text evidence="2">Belongs to the Cob(I)alamin adenosyltransferase family.</text>
</comment>
<evidence type="ECO:0000313" key="10">
    <source>
        <dbReference type="EMBL" id="SPD71735.1"/>
    </source>
</evidence>
<reference evidence="10" key="1">
    <citation type="submission" date="2018-01" db="EMBL/GenBank/DDBJ databases">
        <authorList>
            <person name="Regsiter A."/>
            <person name="William W."/>
        </authorList>
    </citation>
    <scope>NUCLEOTIDE SEQUENCE</scope>
    <source>
        <strain evidence="10">TRIP AH-1</strain>
    </source>
</reference>